<dbReference type="AlphaFoldDB" id="B8CEU1"/>
<feature type="domain" description="Pseudouridine synthase I TruA alpha/beta" evidence="6">
    <location>
        <begin position="252"/>
        <end position="391"/>
    </location>
</feature>
<dbReference type="HAMAP" id="MF_00171">
    <property type="entry name" value="TruA"/>
    <property type="match status" value="1"/>
</dbReference>
<dbReference type="InterPro" id="IPR020094">
    <property type="entry name" value="TruA/RsuA/RluB/E/F_N"/>
</dbReference>
<keyword evidence="2 4" id="KW-0819">tRNA processing</keyword>
<dbReference type="PaxDb" id="35128-Thaps25634"/>
<dbReference type="InterPro" id="IPR001406">
    <property type="entry name" value="PsdUridine_synth_TruA"/>
</dbReference>
<dbReference type="HOGENOM" id="CLU_701130_0_0_1"/>
<feature type="compositionally biased region" description="Basic residues" evidence="5">
    <location>
        <begin position="115"/>
        <end position="127"/>
    </location>
</feature>
<dbReference type="STRING" id="35128.B8CEU1"/>
<keyword evidence="3 4" id="KW-0413">Isomerase</keyword>
<evidence type="ECO:0000256" key="1">
    <source>
        <dbReference type="ARBA" id="ARBA00009375"/>
    </source>
</evidence>
<dbReference type="PANTHER" id="PTHR11142:SF0">
    <property type="entry name" value="TRNA PSEUDOURIDINE SYNTHASE-LIKE 1"/>
    <property type="match status" value="1"/>
</dbReference>
<dbReference type="InterPro" id="IPR020103">
    <property type="entry name" value="PsdUridine_synth_cat_dom_sf"/>
</dbReference>
<gene>
    <name evidence="7" type="ORF">THAPSDRAFT_25634</name>
</gene>
<reference evidence="7 8" key="1">
    <citation type="journal article" date="2004" name="Science">
        <title>The genome of the diatom Thalassiosira pseudonana: ecology, evolution, and metabolism.</title>
        <authorList>
            <person name="Armbrust E.V."/>
            <person name="Berges J.A."/>
            <person name="Bowler C."/>
            <person name="Green B.R."/>
            <person name="Martinez D."/>
            <person name="Putnam N.H."/>
            <person name="Zhou S."/>
            <person name="Allen A.E."/>
            <person name="Apt K.E."/>
            <person name="Bechner M."/>
            <person name="Brzezinski M.A."/>
            <person name="Chaal B.K."/>
            <person name="Chiovitti A."/>
            <person name="Davis A.K."/>
            <person name="Demarest M.S."/>
            <person name="Detter J.C."/>
            <person name="Glavina T."/>
            <person name="Goodstein D."/>
            <person name="Hadi M.Z."/>
            <person name="Hellsten U."/>
            <person name="Hildebrand M."/>
            <person name="Jenkins B.D."/>
            <person name="Jurka J."/>
            <person name="Kapitonov V.V."/>
            <person name="Kroger N."/>
            <person name="Lau W.W."/>
            <person name="Lane T.W."/>
            <person name="Larimer F.W."/>
            <person name="Lippmeier J.C."/>
            <person name="Lucas S."/>
            <person name="Medina M."/>
            <person name="Montsant A."/>
            <person name="Obornik M."/>
            <person name="Parker M.S."/>
            <person name="Palenik B."/>
            <person name="Pazour G.J."/>
            <person name="Richardson P.M."/>
            <person name="Rynearson T.A."/>
            <person name="Saito M.A."/>
            <person name="Schwartz D.C."/>
            <person name="Thamatrakoln K."/>
            <person name="Valentin K."/>
            <person name="Vardi A."/>
            <person name="Wilkerson F.P."/>
            <person name="Rokhsar D.S."/>
        </authorList>
    </citation>
    <scope>NUCLEOTIDE SEQUENCE [LARGE SCALE GENOMIC DNA]</scope>
    <source>
        <strain evidence="7 8">CCMP1335</strain>
    </source>
</reference>
<dbReference type="InterPro" id="IPR020095">
    <property type="entry name" value="PsdUridine_synth_TruA_C"/>
</dbReference>
<dbReference type="Pfam" id="PF01416">
    <property type="entry name" value="PseudoU_synth_1"/>
    <property type="match status" value="1"/>
</dbReference>
<proteinExistence type="inferred from homology"/>
<dbReference type="GO" id="GO:0009982">
    <property type="term" value="F:pseudouridine synthase activity"/>
    <property type="evidence" value="ECO:0000318"/>
    <property type="project" value="GO_Central"/>
</dbReference>
<comment type="catalytic activity">
    <reaction evidence="4">
        <text>uridine(38/39/40) in tRNA = pseudouridine(38/39/40) in tRNA</text>
        <dbReference type="Rhea" id="RHEA:22376"/>
        <dbReference type="Rhea" id="RHEA-COMP:10085"/>
        <dbReference type="Rhea" id="RHEA-COMP:10087"/>
        <dbReference type="ChEBI" id="CHEBI:65314"/>
        <dbReference type="ChEBI" id="CHEBI:65315"/>
        <dbReference type="EC" id="5.4.99.12"/>
    </reaction>
</comment>
<dbReference type="EMBL" id="CM000652">
    <property type="protein sequence ID" value="EED87962.1"/>
    <property type="molecule type" value="Genomic_DNA"/>
</dbReference>
<comment type="similarity">
    <text evidence="1 4">Belongs to the tRNA pseudouridine synthase TruA family.</text>
</comment>
<evidence type="ECO:0000313" key="7">
    <source>
        <dbReference type="EMBL" id="EED87962.1"/>
    </source>
</evidence>
<organism evidence="7 8">
    <name type="scientific">Thalassiosira pseudonana</name>
    <name type="common">Marine diatom</name>
    <name type="synonym">Cyclotella nana</name>
    <dbReference type="NCBI Taxonomy" id="35128"/>
    <lineage>
        <taxon>Eukaryota</taxon>
        <taxon>Sar</taxon>
        <taxon>Stramenopiles</taxon>
        <taxon>Ochrophyta</taxon>
        <taxon>Bacillariophyta</taxon>
        <taxon>Coscinodiscophyceae</taxon>
        <taxon>Thalassiosirophycidae</taxon>
        <taxon>Thalassiosirales</taxon>
        <taxon>Thalassiosiraceae</taxon>
        <taxon>Thalassiosira</taxon>
    </lineage>
</organism>
<dbReference type="PANTHER" id="PTHR11142">
    <property type="entry name" value="PSEUDOURIDYLATE SYNTHASE"/>
    <property type="match status" value="1"/>
</dbReference>
<evidence type="ECO:0000256" key="5">
    <source>
        <dbReference type="SAM" id="MobiDB-lite"/>
    </source>
</evidence>
<dbReference type="GeneID" id="7443368"/>
<dbReference type="RefSeq" id="XP_002294602.1">
    <property type="nucleotide sequence ID" value="XM_002294566.1"/>
</dbReference>
<evidence type="ECO:0000259" key="6">
    <source>
        <dbReference type="Pfam" id="PF01416"/>
    </source>
</evidence>
<reference evidence="7 8" key="2">
    <citation type="journal article" date="2008" name="Nature">
        <title>The Phaeodactylum genome reveals the evolutionary history of diatom genomes.</title>
        <authorList>
            <person name="Bowler C."/>
            <person name="Allen A.E."/>
            <person name="Badger J.H."/>
            <person name="Grimwood J."/>
            <person name="Jabbari K."/>
            <person name="Kuo A."/>
            <person name="Maheswari U."/>
            <person name="Martens C."/>
            <person name="Maumus F."/>
            <person name="Otillar R.P."/>
            <person name="Rayko E."/>
            <person name="Salamov A."/>
            <person name="Vandepoele K."/>
            <person name="Beszteri B."/>
            <person name="Gruber A."/>
            <person name="Heijde M."/>
            <person name="Katinka M."/>
            <person name="Mock T."/>
            <person name="Valentin K."/>
            <person name="Verret F."/>
            <person name="Berges J.A."/>
            <person name="Brownlee C."/>
            <person name="Cadoret J.P."/>
            <person name="Chiovitti A."/>
            <person name="Choi C.J."/>
            <person name="Coesel S."/>
            <person name="De Martino A."/>
            <person name="Detter J.C."/>
            <person name="Durkin C."/>
            <person name="Falciatore A."/>
            <person name="Fournet J."/>
            <person name="Haruta M."/>
            <person name="Huysman M.J."/>
            <person name="Jenkins B.D."/>
            <person name="Jiroutova K."/>
            <person name="Jorgensen R.E."/>
            <person name="Joubert Y."/>
            <person name="Kaplan A."/>
            <person name="Kroger N."/>
            <person name="Kroth P.G."/>
            <person name="La Roche J."/>
            <person name="Lindquist E."/>
            <person name="Lommer M."/>
            <person name="Martin-Jezequel V."/>
            <person name="Lopez P.J."/>
            <person name="Lucas S."/>
            <person name="Mangogna M."/>
            <person name="McGinnis K."/>
            <person name="Medlin L.K."/>
            <person name="Montsant A."/>
            <person name="Oudot-Le Secq M.P."/>
            <person name="Napoli C."/>
            <person name="Obornik M."/>
            <person name="Parker M.S."/>
            <person name="Petit J.L."/>
            <person name="Porcel B.M."/>
            <person name="Poulsen N."/>
            <person name="Robison M."/>
            <person name="Rychlewski L."/>
            <person name="Rynearson T.A."/>
            <person name="Schmutz J."/>
            <person name="Shapiro H."/>
            <person name="Siaut M."/>
            <person name="Stanley M."/>
            <person name="Sussman M.R."/>
            <person name="Taylor A.R."/>
            <person name="Vardi A."/>
            <person name="von Dassow P."/>
            <person name="Vyverman W."/>
            <person name="Willis A."/>
            <person name="Wyrwicz L.S."/>
            <person name="Rokhsar D.S."/>
            <person name="Weissenbach J."/>
            <person name="Armbrust E.V."/>
            <person name="Green B.R."/>
            <person name="Van de Peer Y."/>
            <person name="Grigoriev I.V."/>
        </authorList>
    </citation>
    <scope>NUCLEOTIDE SEQUENCE [LARGE SCALE GENOMIC DNA]</scope>
    <source>
        <strain evidence="7 8">CCMP1335</strain>
    </source>
</reference>
<evidence type="ECO:0000256" key="2">
    <source>
        <dbReference type="ARBA" id="ARBA00022694"/>
    </source>
</evidence>
<dbReference type="Gene3D" id="3.30.70.660">
    <property type="entry name" value="Pseudouridine synthase I, catalytic domain, C-terminal subdomain"/>
    <property type="match status" value="1"/>
</dbReference>
<dbReference type="Proteomes" id="UP000001449">
    <property type="component" value="Chromosome 20"/>
</dbReference>
<dbReference type="EC" id="5.4.99.12" evidence="4"/>
<accession>B8CEU1</accession>
<name>B8CEU1_THAPS</name>
<dbReference type="GO" id="GO:0160147">
    <property type="term" value="F:tRNA pseudouridine(38-40) synthase activity"/>
    <property type="evidence" value="ECO:0007669"/>
    <property type="project" value="UniProtKB-EC"/>
</dbReference>
<feature type="region of interest" description="Disordered" evidence="5">
    <location>
        <begin position="115"/>
        <end position="150"/>
    </location>
</feature>
<dbReference type="InParanoid" id="B8CEU1"/>
<dbReference type="GO" id="GO:0003723">
    <property type="term" value="F:RNA binding"/>
    <property type="evidence" value="ECO:0007669"/>
    <property type="project" value="InterPro"/>
</dbReference>
<dbReference type="InterPro" id="IPR020097">
    <property type="entry name" value="PsdUridine_synth_TruA_a/b_dom"/>
</dbReference>
<evidence type="ECO:0000313" key="8">
    <source>
        <dbReference type="Proteomes" id="UP000001449"/>
    </source>
</evidence>
<dbReference type="GO" id="GO:0031119">
    <property type="term" value="P:tRNA pseudouridine synthesis"/>
    <property type="evidence" value="ECO:0000318"/>
    <property type="project" value="GO_Central"/>
</dbReference>
<dbReference type="KEGG" id="tps:THAPSDRAFT_25634"/>
<evidence type="ECO:0000256" key="4">
    <source>
        <dbReference type="RuleBase" id="RU003792"/>
    </source>
</evidence>
<protein>
    <recommendedName>
        <fullName evidence="4">tRNA pseudouridine synthase</fullName>
        <ecNumber evidence="4">5.4.99.12</ecNumber>
    </recommendedName>
</protein>
<dbReference type="SUPFAM" id="SSF55120">
    <property type="entry name" value="Pseudouridine synthase"/>
    <property type="match status" value="1"/>
</dbReference>
<sequence length="394" mass="44297">MPHQRDRNALATPDRDRFASITLNSHTSNISNTSHDIHRFAIRLSFDGTTYSGFQSQPYQNTIQDQIEHRLRNLLKRDTVRVIGWGRTDAGVHAKGAVVTVDLWGKEVMELLTRRRGGGGGKKKKSGGKVLKDATTMSNGHDSGEDDNDQTTVVDVDAAATFLLSVLKQFACNTGTTATSSHEYSTRYASISAFSVTPVPLTFDARYSAKWKRYIYYICSGINNGETVQPFVWSRYAWLIRESLDYEGMVDAAKMLSGEEHNYEWMCVIQEGELRNTRRTVHLNIETVPVKVNGNDTMVPYFLQQNENSVVYKVVATSDFFLYKMVRRIVGLLVAIGKKQADLTTLKRCIGVYDKYGAASDDREGERMKIPVKLLETAPAKGLCLDHIEYDIPI</sequence>
<dbReference type="Gene3D" id="3.30.70.580">
    <property type="entry name" value="Pseudouridine synthase I, catalytic domain, N-terminal subdomain"/>
    <property type="match status" value="1"/>
</dbReference>
<dbReference type="eggNOG" id="ENOG502RUJK">
    <property type="taxonomic scope" value="Eukaryota"/>
</dbReference>
<keyword evidence="8" id="KW-1185">Reference proteome</keyword>
<evidence type="ECO:0000256" key="3">
    <source>
        <dbReference type="ARBA" id="ARBA00023235"/>
    </source>
</evidence>